<organism evidence="1 2">
    <name type="scientific">Calycina marina</name>
    <dbReference type="NCBI Taxonomy" id="1763456"/>
    <lineage>
        <taxon>Eukaryota</taxon>
        <taxon>Fungi</taxon>
        <taxon>Dikarya</taxon>
        <taxon>Ascomycota</taxon>
        <taxon>Pezizomycotina</taxon>
        <taxon>Leotiomycetes</taxon>
        <taxon>Helotiales</taxon>
        <taxon>Pezizellaceae</taxon>
        <taxon>Calycina</taxon>
    </lineage>
</organism>
<dbReference type="AlphaFoldDB" id="A0A9P8CCQ7"/>
<protein>
    <submittedName>
        <fullName evidence="1">Uncharacterized protein</fullName>
    </submittedName>
</protein>
<name>A0A9P8CCQ7_9HELO</name>
<accession>A0A9P8CCQ7</accession>
<dbReference type="OrthoDB" id="3439190at2759"/>
<proteinExistence type="predicted"/>
<evidence type="ECO:0000313" key="1">
    <source>
        <dbReference type="EMBL" id="KAG9240496.1"/>
    </source>
</evidence>
<dbReference type="EMBL" id="MU254429">
    <property type="protein sequence ID" value="KAG9240496.1"/>
    <property type="molecule type" value="Genomic_DNA"/>
</dbReference>
<keyword evidence="2" id="KW-1185">Reference proteome</keyword>
<evidence type="ECO:0000313" key="2">
    <source>
        <dbReference type="Proteomes" id="UP000887226"/>
    </source>
</evidence>
<feature type="non-terminal residue" evidence="1">
    <location>
        <position position="55"/>
    </location>
</feature>
<sequence>SWGDDALCDQYYRGLKDNLKDDITRMDTRPVTTSEMIAASIRIDNRNYERQLERK</sequence>
<reference evidence="1" key="1">
    <citation type="journal article" date="2021" name="IMA Fungus">
        <title>Genomic characterization of three marine fungi, including Emericellopsis atlantica sp. nov. with signatures of a generalist lifestyle and marine biomass degradation.</title>
        <authorList>
            <person name="Hagestad O.C."/>
            <person name="Hou L."/>
            <person name="Andersen J.H."/>
            <person name="Hansen E.H."/>
            <person name="Altermark B."/>
            <person name="Li C."/>
            <person name="Kuhnert E."/>
            <person name="Cox R.J."/>
            <person name="Crous P.W."/>
            <person name="Spatafora J.W."/>
            <person name="Lail K."/>
            <person name="Amirebrahimi M."/>
            <person name="Lipzen A."/>
            <person name="Pangilinan J."/>
            <person name="Andreopoulos W."/>
            <person name="Hayes R.D."/>
            <person name="Ng V."/>
            <person name="Grigoriev I.V."/>
            <person name="Jackson S.A."/>
            <person name="Sutton T.D.S."/>
            <person name="Dobson A.D.W."/>
            <person name="Rama T."/>
        </authorList>
    </citation>
    <scope>NUCLEOTIDE SEQUENCE</scope>
    <source>
        <strain evidence="1">TRa3180A</strain>
    </source>
</reference>
<gene>
    <name evidence="1" type="ORF">BJ878DRAFT_389127</name>
</gene>
<feature type="non-terminal residue" evidence="1">
    <location>
        <position position="1"/>
    </location>
</feature>
<comment type="caution">
    <text evidence="1">The sequence shown here is derived from an EMBL/GenBank/DDBJ whole genome shotgun (WGS) entry which is preliminary data.</text>
</comment>
<dbReference type="Proteomes" id="UP000887226">
    <property type="component" value="Unassembled WGS sequence"/>
</dbReference>